<evidence type="ECO:0000256" key="8">
    <source>
        <dbReference type="SAM" id="Phobius"/>
    </source>
</evidence>
<proteinExistence type="inferred from homology"/>
<comment type="similarity">
    <text evidence="2">Belongs to the binding-protein-dependent transport system permease family. FecCD subfamily.</text>
</comment>
<dbReference type="Pfam" id="PF01032">
    <property type="entry name" value="FecCD"/>
    <property type="match status" value="1"/>
</dbReference>
<evidence type="ECO:0000256" key="7">
    <source>
        <dbReference type="ARBA" id="ARBA00023136"/>
    </source>
</evidence>
<comment type="subcellular location">
    <subcellularLocation>
        <location evidence="1">Cell membrane</location>
        <topology evidence="1">Multi-pass membrane protein</topology>
    </subcellularLocation>
</comment>
<evidence type="ECO:0000256" key="2">
    <source>
        <dbReference type="ARBA" id="ARBA00007935"/>
    </source>
</evidence>
<feature type="transmembrane region" description="Helical" evidence="8">
    <location>
        <begin position="227"/>
        <end position="255"/>
    </location>
</feature>
<keyword evidence="4" id="KW-1003">Cell membrane</keyword>
<feature type="transmembrane region" description="Helical" evidence="8">
    <location>
        <begin position="102"/>
        <end position="126"/>
    </location>
</feature>
<dbReference type="InterPro" id="IPR037294">
    <property type="entry name" value="ABC_BtuC-like"/>
</dbReference>
<dbReference type="FunFam" id="1.10.3470.10:FF:000001">
    <property type="entry name" value="Vitamin B12 ABC transporter permease BtuC"/>
    <property type="match status" value="1"/>
</dbReference>
<evidence type="ECO:0008006" key="11">
    <source>
        <dbReference type="Google" id="ProtNLM"/>
    </source>
</evidence>
<dbReference type="Proteomes" id="UP000179242">
    <property type="component" value="Unassembled WGS sequence"/>
</dbReference>
<evidence type="ECO:0000256" key="6">
    <source>
        <dbReference type="ARBA" id="ARBA00022989"/>
    </source>
</evidence>
<keyword evidence="6 8" id="KW-1133">Transmembrane helix</keyword>
<feature type="transmembrane region" description="Helical" evidence="8">
    <location>
        <begin position="138"/>
        <end position="170"/>
    </location>
</feature>
<feature type="transmembrane region" description="Helical" evidence="8">
    <location>
        <begin position="49"/>
        <end position="70"/>
    </location>
</feature>
<accession>A0A1F4U472</accession>
<dbReference type="PANTHER" id="PTHR30472">
    <property type="entry name" value="FERRIC ENTEROBACTIN TRANSPORT SYSTEM PERMEASE PROTEIN"/>
    <property type="match status" value="1"/>
</dbReference>
<name>A0A1F4U472_UNCSA</name>
<feature type="transmembrane region" description="Helical" evidence="8">
    <location>
        <begin position="182"/>
        <end position="199"/>
    </location>
</feature>
<reference evidence="9 10" key="1">
    <citation type="journal article" date="2016" name="Nat. Commun.">
        <title>Thousands of microbial genomes shed light on interconnected biogeochemical processes in an aquifer system.</title>
        <authorList>
            <person name="Anantharaman K."/>
            <person name="Brown C.T."/>
            <person name="Hug L.A."/>
            <person name="Sharon I."/>
            <person name="Castelle C.J."/>
            <person name="Probst A.J."/>
            <person name="Thomas B.C."/>
            <person name="Singh A."/>
            <person name="Wilkins M.J."/>
            <person name="Karaoz U."/>
            <person name="Brodie E.L."/>
            <person name="Williams K.H."/>
            <person name="Hubbard S.S."/>
            <person name="Banfield J.F."/>
        </authorList>
    </citation>
    <scope>NUCLEOTIDE SEQUENCE [LARGE SCALE GENOMIC DNA]</scope>
</reference>
<feature type="transmembrane region" description="Helical" evidence="8">
    <location>
        <begin position="293"/>
        <end position="313"/>
    </location>
</feature>
<dbReference type="PANTHER" id="PTHR30472:SF25">
    <property type="entry name" value="ABC TRANSPORTER PERMEASE PROTEIN MJ0876-RELATED"/>
    <property type="match status" value="1"/>
</dbReference>
<dbReference type="GO" id="GO:0005886">
    <property type="term" value="C:plasma membrane"/>
    <property type="evidence" value="ECO:0007669"/>
    <property type="project" value="UniProtKB-SubCell"/>
</dbReference>
<comment type="caution">
    <text evidence="9">The sequence shown here is derived from an EMBL/GenBank/DDBJ whole genome shotgun (WGS) entry which is preliminary data.</text>
</comment>
<evidence type="ECO:0000313" key="9">
    <source>
        <dbReference type="EMBL" id="OGC39775.1"/>
    </source>
</evidence>
<dbReference type="GO" id="GO:0022857">
    <property type="term" value="F:transmembrane transporter activity"/>
    <property type="evidence" value="ECO:0007669"/>
    <property type="project" value="InterPro"/>
</dbReference>
<evidence type="ECO:0000313" key="10">
    <source>
        <dbReference type="Proteomes" id="UP000179242"/>
    </source>
</evidence>
<organism evidence="9 10">
    <name type="scientific">candidate division WOR-1 bacterium RIFOXYC2_FULL_46_14</name>
    <dbReference type="NCBI Taxonomy" id="1802587"/>
    <lineage>
        <taxon>Bacteria</taxon>
        <taxon>Bacillati</taxon>
        <taxon>Saganbacteria</taxon>
    </lineage>
</organism>
<keyword evidence="7 8" id="KW-0472">Membrane</keyword>
<feature type="transmembrane region" description="Helical" evidence="8">
    <location>
        <begin position="267"/>
        <end position="286"/>
    </location>
</feature>
<evidence type="ECO:0000256" key="4">
    <source>
        <dbReference type="ARBA" id="ARBA00022475"/>
    </source>
</evidence>
<dbReference type="EMBL" id="MEUJ01000005">
    <property type="protein sequence ID" value="OGC39775.1"/>
    <property type="molecule type" value="Genomic_DNA"/>
</dbReference>
<keyword evidence="5 8" id="KW-0812">Transmembrane</keyword>
<dbReference type="AlphaFoldDB" id="A0A1F4U472"/>
<sequence length="319" mass="33911">MKNKKKTLIYLIGILALVSLISLFVGSVWVAPTELSGNTIIWQIRLPRVVLSALCGVLLATSGVILQGILRNPLADPYILGVSSGAGIGAAIALSLPFSMVILGISSIPLFAFVFALASVFVVYRLSYVKGRSAPETLILAGVAVASFASAILSLIIIVSGRLQAIYFWLLGSFSLSSWGDVWNLLPYGLVGIVISYFYSKELNALLLGEEIALTLGVEVEKIRVRLILVASLMTAAAVSVSGLIGFVGLIIPHFVRLLIGPNHRMLIPYSALGGAILLVAADTLARTLFSPMEVPIGVIMSLVGAPFFLYILRTRAGK</sequence>
<evidence type="ECO:0000256" key="5">
    <source>
        <dbReference type="ARBA" id="ARBA00022692"/>
    </source>
</evidence>
<feature type="transmembrane region" description="Helical" evidence="8">
    <location>
        <begin position="77"/>
        <end position="96"/>
    </location>
</feature>
<dbReference type="CDD" id="cd06550">
    <property type="entry name" value="TM_ABC_iron-siderophores_like"/>
    <property type="match status" value="1"/>
</dbReference>
<protein>
    <recommendedName>
        <fullName evidence="11">Iron ABC transporter</fullName>
    </recommendedName>
</protein>
<gene>
    <name evidence="9" type="ORF">A2438_04545</name>
</gene>
<dbReference type="Gene3D" id="1.10.3470.10">
    <property type="entry name" value="ABC transporter involved in vitamin B12 uptake, BtuC"/>
    <property type="match status" value="1"/>
</dbReference>
<feature type="transmembrane region" description="Helical" evidence="8">
    <location>
        <begin position="7"/>
        <end position="29"/>
    </location>
</feature>
<evidence type="ECO:0000256" key="1">
    <source>
        <dbReference type="ARBA" id="ARBA00004651"/>
    </source>
</evidence>
<keyword evidence="3" id="KW-0813">Transport</keyword>
<dbReference type="InterPro" id="IPR000522">
    <property type="entry name" value="ABC_transptr_permease_BtuC"/>
</dbReference>
<evidence type="ECO:0000256" key="3">
    <source>
        <dbReference type="ARBA" id="ARBA00022448"/>
    </source>
</evidence>
<dbReference type="SUPFAM" id="SSF81345">
    <property type="entry name" value="ABC transporter involved in vitamin B12 uptake, BtuC"/>
    <property type="match status" value="1"/>
</dbReference>